<evidence type="ECO:0000313" key="2">
    <source>
        <dbReference type="Proteomes" id="UP000688137"/>
    </source>
</evidence>
<proteinExistence type="predicted"/>
<organism evidence="1 2">
    <name type="scientific">Paramecium primaurelia</name>
    <dbReference type="NCBI Taxonomy" id="5886"/>
    <lineage>
        <taxon>Eukaryota</taxon>
        <taxon>Sar</taxon>
        <taxon>Alveolata</taxon>
        <taxon>Ciliophora</taxon>
        <taxon>Intramacronucleata</taxon>
        <taxon>Oligohymenophorea</taxon>
        <taxon>Peniculida</taxon>
        <taxon>Parameciidae</taxon>
        <taxon>Paramecium</taxon>
    </lineage>
</organism>
<dbReference type="AlphaFoldDB" id="A0A8S1N8X4"/>
<dbReference type="EMBL" id="CAJJDM010000086">
    <property type="protein sequence ID" value="CAD8089250.1"/>
    <property type="molecule type" value="Genomic_DNA"/>
</dbReference>
<sequence>MISFQQNTFNNQLNNQMLQYQYLDKTILILKINLNNTVGKQKRIWFMQYKIIEQN</sequence>
<comment type="caution">
    <text evidence="1">The sequence shown here is derived from an EMBL/GenBank/DDBJ whole genome shotgun (WGS) entry which is preliminary data.</text>
</comment>
<dbReference type="Proteomes" id="UP000688137">
    <property type="component" value="Unassembled WGS sequence"/>
</dbReference>
<protein>
    <submittedName>
        <fullName evidence="1">Uncharacterized protein</fullName>
    </submittedName>
</protein>
<name>A0A8S1N8X4_PARPR</name>
<evidence type="ECO:0000313" key="1">
    <source>
        <dbReference type="EMBL" id="CAD8089250.1"/>
    </source>
</evidence>
<reference evidence="1" key="1">
    <citation type="submission" date="2021-01" db="EMBL/GenBank/DDBJ databases">
        <authorList>
            <consortium name="Genoscope - CEA"/>
            <person name="William W."/>
        </authorList>
    </citation>
    <scope>NUCLEOTIDE SEQUENCE</scope>
</reference>
<accession>A0A8S1N8X4</accession>
<keyword evidence="2" id="KW-1185">Reference proteome</keyword>
<gene>
    <name evidence="1" type="ORF">PPRIM_AZ9-3.1.T0830099</name>
</gene>